<proteinExistence type="predicted"/>
<keyword evidence="3" id="KW-1185">Reference proteome</keyword>
<evidence type="ECO:0000313" key="3">
    <source>
        <dbReference type="Proteomes" id="UP000288291"/>
    </source>
</evidence>
<keyword evidence="1" id="KW-0812">Transmembrane</keyword>
<protein>
    <submittedName>
        <fullName evidence="2">Uncharacterized protein</fullName>
    </submittedName>
</protein>
<evidence type="ECO:0000313" key="2">
    <source>
        <dbReference type="EMBL" id="RVU70788.1"/>
    </source>
</evidence>
<comment type="caution">
    <text evidence="2">The sequence shown here is derived from an EMBL/GenBank/DDBJ whole genome shotgun (WGS) entry which is preliminary data.</text>
</comment>
<reference evidence="2 3" key="1">
    <citation type="submission" date="2018-12" db="EMBL/GenBank/DDBJ databases">
        <authorList>
            <person name="Meng J."/>
        </authorList>
    </citation>
    <scope>NUCLEOTIDE SEQUENCE [LARGE SCALE GENOMIC DNA]</scope>
    <source>
        <strain evidence="2 3">HT111-2</strain>
    </source>
</reference>
<feature type="transmembrane region" description="Helical" evidence="1">
    <location>
        <begin position="37"/>
        <end position="54"/>
    </location>
</feature>
<gene>
    <name evidence="2" type="ORF">EJK17_05965</name>
</gene>
<accession>A0A437SV30</accession>
<sequence>MVAIICDIILILLLIFLVFRLFKFSNADVGPLSKPYLAFVALCMLGVLLSWYLFEKTLKEFRPSQGKSSMFYAGLVSLCLSVPIKIKAIICEKEVAHEIEKPSEVEEVFRPFYHSIRLDGSNSAKSPRKTSIEDAAKDMYKMGMIFTLFIAAKPFTSITG</sequence>
<keyword evidence="1" id="KW-0472">Membrane</keyword>
<dbReference type="EMBL" id="RXIA01000013">
    <property type="protein sequence ID" value="RVU70788.1"/>
    <property type="molecule type" value="Genomic_DNA"/>
</dbReference>
<dbReference type="AlphaFoldDB" id="A0A437SV30"/>
<keyword evidence="1" id="KW-1133">Transmembrane helix</keyword>
<dbReference type="Proteomes" id="UP000288291">
    <property type="component" value="Unassembled WGS sequence"/>
</dbReference>
<name>A0A437SV30_9LACO</name>
<evidence type="ECO:0000256" key="1">
    <source>
        <dbReference type="SAM" id="Phobius"/>
    </source>
</evidence>
<dbReference type="RefSeq" id="WP_103661595.1">
    <property type="nucleotide sequence ID" value="NZ_ML136881.1"/>
</dbReference>
<organism evidence="2 3">
    <name type="scientific">Lactobacillus xujianguonis</name>
    <dbReference type="NCBI Taxonomy" id="2495899"/>
    <lineage>
        <taxon>Bacteria</taxon>
        <taxon>Bacillati</taxon>
        <taxon>Bacillota</taxon>
        <taxon>Bacilli</taxon>
        <taxon>Lactobacillales</taxon>
        <taxon>Lactobacillaceae</taxon>
        <taxon>Lactobacillus</taxon>
    </lineage>
</organism>